<dbReference type="EMBL" id="JAESVA010000021">
    <property type="protein sequence ID" value="MCB8884034.1"/>
    <property type="molecule type" value="Genomic_DNA"/>
</dbReference>
<protein>
    <submittedName>
        <fullName evidence="3">Uncharacterized protein</fullName>
    </submittedName>
</protein>
<feature type="transmembrane region" description="Helical" evidence="2">
    <location>
        <begin position="153"/>
        <end position="175"/>
    </location>
</feature>
<keyword evidence="4" id="KW-1185">Reference proteome</keyword>
<keyword evidence="2" id="KW-1133">Transmembrane helix</keyword>
<dbReference type="Proteomes" id="UP000721844">
    <property type="component" value="Unassembled WGS sequence"/>
</dbReference>
<gene>
    <name evidence="3" type="ORF">ACELLULO517_27615</name>
</gene>
<evidence type="ECO:0000313" key="4">
    <source>
        <dbReference type="Proteomes" id="UP000721844"/>
    </source>
</evidence>
<proteinExistence type="predicted"/>
<dbReference type="RefSeq" id="WP_227310776.1">
    <property type="nucleotide sequence ID" value="NZ_JAESVA010000021.1"/>
</dbReference>
<evidence type="ECO:0000313" key="3">
    <source>
        <dbReference type="EMBL" id="MCB8884034.1"/>
    </source>
</evidence>
<organism evidence="3 4">
    <name type="scientific">Acidisoma cellulosilyticum</name>
    <dbReference type="NCBI Taxonomy" id="2802395"/>
    <lineage>
        <taxon>Bacteria</taxon>
        <taxon>Pseudomonadati</taxon>
        <taxon>Pseudomonadota</taxon>
        <taxon>Alphaproteobacteria</taxon>
        <taxon>Acetobacterales</taxon>
        <taxon>Acidocellaceae</taxon>
        <taxon>Acidisoma</taxon>
    </lineage>
</organism>
<sequence length="252" mass="26905">MSSSMGRRTAHGRGRLTGAALAPADGRSAPSPVPVSKDATEDVEALIAELREAARHAGIQRDDPMMPLLTTLAHQIRFLANRTATSDRVATETSARIIDALQQSRQAADTEIARFQAGIAETEAVTIERIADSIAKTADRALTRRVAVFQWQLVLGAAGVLVLVAASCLGGGYWWGRDNTLASVHETETGLQTAFEQGAGAAQKWLNLMQWNPITDALGQCTGALVSMQDGRKACNVPLWIEPPHPGPPPQQ</sequence>
<reference evidence="3 4" key="1">
    <citation type="journal article" date="2021" name="Microorganisms">
        <title>Acidisoma silvae sp. nov. and Acidisomacellulosilytica sp. nov., Two Acidophilic Bacteria Isolated from Decaying Wood, Hydrolyzing Cellulose and Producing Poly-3-hydroxybutyrate.</title>
        <authorList>
            <person name="Mieszkin S."/>
            <person name="Pouder E."/>
            <person name="Uroz S."/>
            <person name="Simon-Colin C."/>
            <person name="Alain K."/>
        </authorList>
    </citation>
    <scope>NUCLEOTIDE SEQUENCE [LARGE SCALE GENOMIC DNA]</scope>
    <source>
        <strain evidence="3 4">HW T5.17</strain>
    </source>
</reference>
<comment type="caution">
    <text evidence="3">The sequence shown here is derived from an EMBL/GenBank/DDBJ whole genome shotgun (WGS) entry which is preliminary data.</text>
</comment>
<feature type="region of interest" description="Disordered" evidence="1">
    <location>
        <begin position="1"/>
        <end position="38"/>
    </location>
</feature>
<evidence type="ECO:0000256" key="2">
    <source>
        <dbReference type="SAM" id="Phobius"/>
    </source>
</evidence>
<evidence type="ECO:0000256" key="1">
    <source>
        <dbReference type="SAM" id="MobiDB-lite"/>
    </source>
</evidence>
<keyword evidence="2" id="KW-0472">Membrane</keyword>
<name>A0A963Z7P7_9PROT</name>
<keyword evidence="2" id="KW-0812">Transmembrane</keyword>
<dbReference type="AlphaFoldDB" id="A0A963Z7P7"/>
<accession>A0A963Z7P7</accession>